<dbReference type="Proteomes" id="UP000475117">
    <property type="component" value="Chromosome"/>
</dbReference>
<dbReference type="InterPro" id="IPR036624">
    <property type="entry name" value="Hcp1-lik_sf"/>
</dbReference>
<dbReference type="SUPFAM" id="SSF141452">
    <property type="entry name" value="Hcp1-like"/>
    <property type="match status" value="1"/>
</dbReference>
<evidence type="ECO:0000313" key="1">
    <source>
        <dbReference type="EMBL" id="QQL44785.1"/>
    </source>
</evidence>
<dbReference type="KEGG" id="soa:G3M56_013030"/>
<dbReference type="AlphaFoldDB" id="A0A6B3LEI9"/>
<protein>
    <submittedName>
        <fullName evidence="1">Type VI secretion system tube protein Hcp</fullName>
    </submittedName>
</protein>
<name>A0A6B3LEI9_9BACT</name>
<evidence type="ECO:0000313" key="2">
    <source>
        <dbReference type="Proteomes" id="UP000475117"/>
    </source>
</evidence>
<sequence length="326" mass="34812">MRTILIQALCLLLCWCGRSHAQTTSQIYLSGGFGGSPAISDELTILSFSKGTENSINLDSYTGGGSAGVASGKIATISFTPNAATTEMFAGLATGRIYQMKFVLTRPSEAGPDKPTVLTEISFDDVMFTDWSFEAASSNSLPEVQVQFVYGAIYWTEYHIGSKPGETVTSSSIGWSHIENTLVTTDFFEGDTSGAGGGGSIVTDTDSDGIPDSWEDANGLNKNLQADGSDNFDDDPFTNFQEYVAGTDPRSTTSYLRAKIALDTNTIELEWSSLSDRTYRIFHSASPAAGFTLLEEIPAATSGSITTYRPAAGTGPFFKVEARLAQ</sequence>
<dbReference type="Pfam" id="PF05638">
    <property type="entry name" value="T6SS_HCP"/>
    <property type="match status" value="1"/>
</dbReference>
<reference evidence="1 2" key="1">
    <citation type="submission" date="2020-12" db="EMBL/GenBank/DDBJ databases">
        <title>Sulforoseuscoccus oceanibium gen. nov., sp. nov., a representative of the phylum Verrucomicrobia with special cytoplasmic membrane, and proposal of Sulforoseuscoccusaceae fam. nov.</title>
        <authorList>
            <person name="Xi F."/>
        </authorList>
    </citation>
    <scope>NUCLEOTIDE SEQUENCE [LARGE SCALE GENOMIC DNA]</scope>
    <source>
        <strain evidence="1 2">T37</strain>
    </source>
</reference>
<organism evidence="1 2">
    <name type="scientific">Sulfuriroseicoccus oceanibius</name>
    <dbReference type="NCBI Taxonomy" id="2707525"/>
    <lineage>
        <taxon>Bacteria</taxon>
        <taxon>Pseudomonadati</taxon>
        <taxon>Verrucomicrobiota</taxon>
        <taxon>Verrucomicrobiia</taxon>
        <taxon>Verrucomicrobiales</taxon>
        <taxon>Verrucomicrobiaceae</taxon>
        <taxon>Sulfuriroseicoccus</taxon>
    </lineage>
</organism>
<keyword evidence="2" id="KW-1185">Reference proteome</keyword>
<dbReference type="Gene3D" id="2.30.110.20">
    <property type="entry name" value="Hcp1-like"/>
    <property type="match status" value="1"/>
</dbReference>
<gene>
    <name evidence="1" type="ORF">G3M56_013030</name>
</gene>
<dbReference type="InterPro" id="IPR008514">
    <property type="entry name" value="T6SS_Hcp"/>
</dbReference>
<proteinExistence type="predicted"/>
<dbReference type="EMBL" id="CP066776">
    <property type="protein sequence ID" value="QQL44785.1"/>
    <property type="molecule type" value="Genomic_DNA"/>
</dbReference>
<accession>A0A6B3LEI9</accession>
<dbReference type="RefSeq" id="WP_164365275.1">
    <property type="nucleotide sequence ID" value="NZ_CP066776.1"/>
</dbReference>